<dbReference type="RefSeq" id="WP_198476162.1">
    <property type="nucleotide sequence ID" value="NZ_JADGMQ010000004.1"/>
</dbReference>
<dbReference type="InterPro" id="IPR004358">
    <property type="entry name" value="Sig_transdc_His_kin-like_C"/>
</dbReference>
<keyword evidence="9" id="KW-1185">Reference proteome</keyword>
<dbReference type="Pfam" id="PF02518">
    <property type="entry name" value="HATPase_c"/>
    <property type="match status" value="1"/>
</dbReference>
<dbReference type="SUPFAM" id="SSF55785">
    <property type="entry name" value="PYP-like sensor domain (PAS domain)"/>
    <property type="match status" value="1"/>
</dbReference>
<dbReference type="PANTHER" id="PTHR43047:SF63">
    <property type="entry name" value="HISTIDINE KINASE"/>
    <property type="match status" value="1"/>
</dbReference>
<dbReference type="PANTHER" id="PTHR43047">
    <property type="entry name" value="TWO-COMPONENT HISTIDINE PROTEIN KINASE"/>
    <property type="match status" value="1"/>
</dbReference>
<proteinExistence type="predicted"/>
<dbReference type="Proteomes" id="UP000601789">
    <property type="component" value="Unassembled WGS sequence"/>
</dbReference>
<dbReference type="Gene3D" id="3.30.565.10">
    <property type="entry name" value="Histidine kinase-like ATPase, C-terminal domain"/>
    <property type="match status" value="1"/>
</dbReference>
<dbReference type="EC" id="2.7.13.3" evidence="2"/>
<dbReference type="InterPro" id="IPR003594">
    <property type="entry name" value="HATPase_dom"/>
</dbReference>
<name>A0ABS0SE98_9HYPH</name>
<dbReference type="InterPro" id="IPR000014">
    <property type="entry name" value="PAS"/>
</dbReference>
<dbReference type="InterPro" id="IPR003661">
    <property type="entry name" value="HisK_dim/P_dom"/>
</dbReference>
<evidence type="ECO:0000256" key="4">
    <source>
        <dbReference type="ARBA" id="ARBA00022679"/>
    </source>
</evidence>
<dbReference type="InterPro" id="IPR005467">
    <property type="entry name" value="His_kinase_dom"/>
</dbReference>
<dbReference type="SUPFAM" id="SSF47384">
    <property type="entry name" value="Homodimeric domain of signal transducing histidine kinase"/>
    <property type="match status" value="1"/>
</dbReference>
<comment type="catalytic activity">
    <reaction evidence="1">
        <text>ATP + protein L-histidine = ADP + protein N-phospho-L-histidine.</text>
        <dbReference type="EC" id="2.7.13.3"/>
    </reaction>
</comment>
<dbReference type="Gene3D" id="3.30.450.20">
    <property type="entry name" value="PAS domain"/>
    <property type="match status" value="1"/>
</dbReference>
<evidence type="ECO:0000256" key="3">
    <source>
        <dbReference type="ARBA" id="ARBA00022553"/>
    </source>
</evidence>
<dbReference type="InterPro" id="IPR036890">
    <property type="entry name" value="HATPase_C_sf"/>
</dbReference>
<evidence type="ECO:0000256" key="2">
    <source>
        <dbReference type="ARBA" id="ARBA00012438"/>
    </source>
</evidence>
<protein>
    <recommendedName>
        <fullName evidence="2">histidine kinase</fullName>
        <ecNumber evidence="2">2.7.13.3</ecNumber>
    </recommendedName>
</protein>
<dbReference type="Gene3D" id="1.10.287.130">
    <property type="match status" value="1"/>
</dbReference>
<dbReference type="GO" id="GO:0016301">
    <property type="term" value="F:kinase activity"/>
    <property type="evidence" value="ECO:0007669"/>
    <property type="project" value="UniProtKB-KW"/>
</dbReference>
<dbReference type="PROSITE" id="PS50109">
    <property type="entry name" value="HIS_KIN"/>
    <property type="match status" value="1"/>
</dbReference>
<evidence type="ECO:0000313" key="9">
    <source>
        <dbReference type="Proteomes" id="UP000601789"/>
    </source>
</evidence>
<keyword evidence="6" id="KW-0812">Transmembrane</keyword>
<dbReference type="CDD" id="cd00130">
    <property type="entry name" value="PAS"/>
    <property type="match status" value="1"/>
</dbReference>
<organism evidence="8 9">
    <name type="scientific">Aquamicrobium zhengzhouense</name>
    <dbReference type="NCBI Taxonomy" id="2781738"/>
    <lineage>
        <taxon>Bacteria</taxon>
        <taxon>Pseudomonadati</taxon>
        <taxon>Pseudomonadota</taxon>
        <taxon>Alphaproteobacteria</taxon>
        <taxon>Hyphomicrobiales</taxon>
        <taxon>Phyllobacteriaceae</taxon>
        <taxon>Aquamicrobium</taxon>
    </lineage>
</organism>
<gene>
    <name evidence="8" type="ORF">IOD40_08850</name>
</gene>
<dbReference type="CDD" id="cd00082">
    <property type="entry name" value="HisKA"/>
    <property type="match status" value="1"/>
</dbReference>
<keyword evidence="6" id="KW-1133">Transmembrane helix</keyword>
<evidence type="ECO:0000256" key="1">
    <source>
        <dbReference type="ARBA" id="ARBA00000085"/>
    </source>
</evidence>
<evidence type="ECO:0000313" key="8">
    <source>
        <dbReference type="EMBL" id="MBI1620768.1"/>
    </source>
</evidence>
<keyword evidence="5 8" id="KW-0418">Kinase</keyword>
<feature type="transmembrane region" description="Helical" evidence="6">
    <location>
        <begin position="138"/>
        <end position="158"/>
    </location>
</feature>
<dbReference type="InterPro" id="IPR036097">
    <property type="entry name" value="HisK_dim/P_sf"/>
</dbReference>
<accession>A0ABS0SE98</accession>
<evidence type="ECO:0000256" key="5">
    <source>
        <dbReference type="ARBA" id="ARBA00022777"/>
    </source>
</evidence>
<dbReference type="PRINTS" id="PR00344">
    <property type="entry name" value="BCTRLSENSOR"/>
</dbReference>
<dbReference type="EMBL" id="JADGMQ010000004">
    <property type="protein sequence ID" value="MBI1620768.1"/>
    <property type="molecule type" value="Genomic_DNA"/>
</dbReference>
<keyword evidence="4" id="KW-0808">Transferase</keyword>
<feature type="transmembrane region" description="Helical" evidence="6">
    <location>
        <begin position="63"/>
        <end position="84"/>
    </location>
</feature>
<dbReference type="SMART" id="SM00388">
    <property type="entry name" value="HisKA"/>
    <property type="match status" value="1"/>
</dbReference>
<dbReference type="SMART" id="SM00387">
    <property type="entry name" value="HATPase_c"/>
    <property type="match status" value="1"/>
</dbReference>
<keyword evidence="6" id="KW-0472">Membrane</keyword>
<sequence length="579" mass="60834">MSSEATRSGRWFEGLQAGCERLLHPKADDGKKAEHCRLLAVLLAGPFVVAPLLTQAVASSFGLLTAVSALCVAVGLTWFCALLLSIRGRLVEAGSIALLIGTLVLAVAVGFAGGLATPAAMLAVALPVEAYWVTRSRNAGYLGGLAAIAAVLGASWLTNEASAGAQIWLWLSPALYAATIALRTMASAEGEAATEHAADMLPEACFDAVVVRLAKNGEAVNASAKAADLFELDPDLLLGTGLFDRIHVADRVGFMCAVAAARDSGEASRCTARVRMPSVTGGVYYRAFEIEIVRPHEYTETVSVLIRDGTENAVLREELDQAREKAGTIEVAKSRFLAAVSHELRTPLNAIIGFSDMLLHPQISGEMSTKQSEQVALIREAGNHLLSVVNAILDVSKIESGSYEIVVEPFDLRPTAQLCCAMLNPQAQDKGVNLSVKIPDNLGSVMGDQRAVQQILINLVSNAIKFTPEGGNVSVTAVSTEELVRIFVNDTGIGISAEDLSSLGQPFRQVQNDYTRQFQGTGLGLSLVKGLVKLHGGTMSIESAPGLGTTVMVGLPAAGGETLEGKTGDCDGNALRKTA</sequence>
<evidence type="ECO:0000256" key="6">
    <source>
        <dbReference type="SAM" id="Phobius"/>
    </source>
</evidence>
<dbReference type="SUPFAM" id="SSF55874">
    <property type="entry name" value="ATPase domain of HSP90 chaperone/DNA topoisomerase II/histidine kinase"/>
    <property type="match status" value="1"/>
</dbReference>
<feature type="transmembrane region" description="Helical" evidence="6">
    <location>
        <begin position="96"/>
        <end position="126"/>
    </location>
</feature>
<dbReference type="Pfam" id="PF00512">
    <property type="entry name" value="HisKA"/>
    <property type="match status" value="1"/>
</dbReference>
<feature type="transmembrane region" description="Helical" evidence="6">
    <location>
        <begin position="38"/>
        <end position="57"/>
    </location>
</feature>
<evidence type="ECO:0000259" key="7">
    <source>
        <dbReference type="PROSITE" id="PS50109"/>
    </source>
</evidence>
<keyword evidence="3" id="KW-0597">Phosphoprotein</keyword>
<comment type="caution">
    <text evidence="8">The sequence shown here is derived from an EMBL/GenBank/DDBJ whole genome shotgun (WGS) entry which is preliminary data.</text>
</comment>
<dbReference type="InterPro" id="IPR035965">
    <property type="entry name" value="PAS-like_dom_sf"/>
</dbReference>
<dbReference type="CDD" id="cd16922">
    <property type="entry name" value="HATPase_EvgS-ArcB-TorS-like"/>
    <property type="match status" value="1"/>
</dbReference>
<feature type="domain" description="Histidine kinase" evidence="7">
    <location>
        <begin position="339"/>
        <end position="559"/>
    </location>
</feature>
<reference evidence="8 9" key="1">
    <citation type="submission" date="2020-10" db="EMBL/GenBank/DDBJ databases">
        <title>Aquamicrobium zhengzhouensis sp. nov., a exopolysaccharide producing bacterium isolated from farmland soil.</title>
        <authorList>
            <person name="Wang X."/>
        </authorList>
    </citation>
    <scope>NUCLEOTIDE SEQUENCE [LARGE SCALE GENOMIC DNA]</scope>
    <source>
        <strain evidence="9">cd-1</strain>
    </source>
</reference>